<dbReference type="AlphaFoldDB" id="A0A7C9LQX3"/>
<proteinExistence type="predicted"/>
<name>A0A7C9LQX3_9DEIO</name>
<protein>
    <submittedName>
        <fullName evidence="1">Uncharacterized protein</fullName>
    </submittedName>
</protein>
<dbReference type="EMBL" id="WQLB01000009">
    <property type="protein sequence ID" value="MVN86941.1"/>
    <property type="molecule type" value="Genomic_DNA"/>
</dbReference>
<dbReference type="Proteomes" id="UP000483286">
    <property type="component" value="Unassembled WGS sequence"/>
</dbReference>
<accession>A0A7C9LQX3</accession>
<reference evidence="1 2" key="1">
    <citation type="submission" date="2019-12" db="EMBL/GenBank/DDBJ databases">
        <title>Deinococcus sp. HMF7620 Genome sequencing and assembly.</title>
        <authorList>
            <person name="Kang H."/>
            <person name="Kim H."/>
            <person name="Joh K."/>
        </authorList>
    </citation>
    <scope>NUCLEOTIDE SEQUENCE [LARGE SCALE GENOMIC DNA]</scope>
    <source>
        <strain evidence="1 2">HMF7620</strain>
    </source>
</reference>
<keyword evidence="2" id="KW-1185">Reference proteome</keyword>
<gene>
    <name evidence="1" type="ORF">GO986_09200</name>
</gene>
<evidence type="ECO:0000313" key="1">
    <source>
        <dbReference type="EMBL" id="MVN86941.1"/>
    </source>
</evidence>
<evidence type="ECO:0000313" key="2">
    <source>
        <dbReference type="Proteomes" id="UP000483286"/>
    </source>
</evidence>
<organism evidence="1 2">
    <name type="scientific">Deinococcus arboris</name>
    <dbReference type="NCBI Taxonomy" id="2682977"/>
    <lineage>
        <taxon>Bacteria</taxon>
        <taxon>Thermotogati</taxon>
        <taxon>Deinococcota</taxon>
        <taxon>Deinococci</taxon>
        <taxon>Deinococcales</taxon>
        <taxon>Deinococcaceae</taxon>
        <taxon>Deinococcus</taxon>
    </lineage>
</organism>
<sequence>MTYRDDCQMFLNAAQEEFNQHAQRDNLYKARTVIANLPDDQSAVRALLGNAMNIAERRKQIAELDAIDDE</sequence>
<comment type="caution">
    <text evidence="1">The sequence shown here is derived from an EMBL/GenBank/DDBJ whole genome shotgun (WGS) entry which is preliminary data.</text>
</comment>
<dbReference type="RefSeq" id="WP_157458990.1">
    <property type="nucleotide sequence ID" value="NZ_WQLB01000009.1"/>
</dbReference>